<dbReference type="Pfam" id="PF03773">
    <property type="entry name" value="ArsP_1"/>
    <property type="match status" value="1"/>
</dbReference>
<evidence type="ECO:0000256" key="5">
    <source>
        <dbReference type="ARBA" id="ARBA00022989"/>
    </source>
</evidence>
<name>A0A0P9AIZ8_9CLOT</name>
<keyword evidence="3" id="KW-1003">Cell membrane</keyword>
<keyword evidence="6 7" id="KW-0472">Membrane</keyword>
<feature type="transmembrane region" description="Helical" evidence="7">
    <location>
        <begin position="6"/>
        <end position="27"/>
    </location>
</feature>
<feature type="transmembrane region" description="Helical" evidence="7">
    <location>
        <begin position="114"/>
        <end position="135"/>
    </location>
</feature>
<dbReference type="InterPro" id="IPR005524">
    <property type="entry name" value="DUF318"/>
</dbReference>
<protein>
    <submittedName>
        <fullName evidence="8">Putative two-component membrane permease complex subunit</fullName>
    </submittedName>
</protein>
<evidence type="ECO:0000256" key="2">
    <source>
        <dbReference type="ARBA" id="ARBA00006386"/>
    </source>
</evidence>
<dbReference type="PATRIC" id="fig|36849.3.peg.698"/>
<comment type="similarity">
    <text evidence="2">Belongs to the UPF0718 family.</text>
</comment>
<evidence type="ECO:0000256" key="1">
    <source>
        <dbReference type="ARBA" id="ARBA00004651"/>
    </source>
</evidence>
<feature type="transmembrane region" description="Helical" evidence="7">
    <location>
        <begin position="251"/>
        <end position="271"/>
    </location>
</feature>
<keyword evidence="9" id="KW-1185">Reference proteome</keyword>
<evidence type="ECO:0000256" key="3">
    <source>
        <dbReference type="ARBA" id="ARBA00022475"/>
    </source>
</evidence>
<evidence type="ECO:0000313" key="9">
    <source>
        <dbReference type="Proteomes" id="UP000050326"/>
    </source>
</evidence>
<feature type="transmembrane region" description="Helical" evidence="7">
    <location>
        <begin position="84"/>
        <end position="107"/>
    </location>
</feature>
<feature type="transmembrane region" description="Helical" evidence="7">
    <location>
        <begin position="228"/>
        <end position="245"/>
    </location>
</feature>
<dbReference type="InterPro" id="IPR052923">
    <property type="entry name" value="UPF0718"/>
</dbReference>
<dbReference type="PANTHER" id="PTHR34184:SF4">
    <property type="entry name" value="UPF0718 PROTEIN YCGR"/>
    <property type="match status" value="1"/>
</dbReference>
<proteinExistence type="inferred from homology"/>
<evidence type="ECO:0000256" key="4">
    <source>
        <dbReference type="ARBA" id="ARBA00022692"/>
    </source>
</evidence>
<comment type="subcellular location">
    <subcellularLocation>
        <location evidence="1">Cell membrane</location>
        <topology evidence="1">Multi-pass membrane protein</topology>
    </subcellularLocation>
</comment>
<dbReference type="OrthoDB" id="9810876at2"/>
<feature type="transmembrane region" description="Helical" evidence="7">
    <location>
        <begin position="291"/>
        <end position="314"/>
    </location>
</feature>
<evidence type="ECO:0000256" key="6">
    <source>
        <dbReference type="ARBA" id="ARBA00023136"/>
    </source>
</evidence>
<gene>
    <name evidence="8" type="ORF">OXPF_06510</name>
</gene>
<dbReference type="AlphaFoldDB" id="A0A0P9AIZ8"/>
<keyword evidence="4 7" id="KW-0812">Transmembrane</keyword>
<dbReference type="Proteomes" id="UP000050326">
    <property type="component" value="Unassembled WGS sequence"/>
</dbReference>
<comment type="caution">
    <text evidence="8">The sequence shown here is derived from an EMBL/GenBank/DDBJ whole genome shotgun (WGS) entry which is preliminary data.</text>
</comment>
<sequence>MIESFSTVFISIILEAVPFVMIGAFVSSVIQVFVSEQTISRIIPKNKLLGLLMASLMGIIFPVCECAIVPIMRRLLKKGVPLDISITFMLAVPIVNPVVLASTYYAFSDKPYFVLLRGGMGLIAAILVGYIVSAIQDKENPLKDEHHEHSDEDCSCGHHHEHNHDNHGHEHHDHGHKRGWLSMVSEVIEHTGSELYDVGKMLIIGAFLASIMQTFVPRSFILSIGRGTISSTLVMLAMAFILSLCSEADAFIARTFAGQFTQGSIVGFLIFGPMIDIKNTLMLSAGFKGKYILRLVLVIAAVCFSLASIANLFVF</sequence>
<evidence type="ECO:0000313" key="8">
    <source>
        <dbReference type="EMBL" id="KPU45418.1"/>
    </source>
</evidence>
<accession>A0A0P9AIZ8</accession>
<feature type="transmembrane region" description="Helical" evidence="7">
    <location>
        <begin position="48"/>
        <end position="72"/>
    </location>
</feature>
<reference evidence="8 9" key="1">
    <citation type="submission" date="2015-09" db="EMBL/GenBank/DDBJ databases">
        <title>Genome sequence of Oxobacter pfennigii DSM 3222.</title>
        <authorList>
            <person name="Poehlein A."/>
            <person name="Bengelsdorf F.R."/>
            <person name="Schiel-Bengelsdorf B."/>
            <person name="Duerre P."/>
            <person name="Daniel R."/>
        </authorList>
    </citation>
    <scope>NUCLEOTIDE SEQUENCE [LARGE SCALE GENOMIC DNA]</scope>
    <source>
        <strain evidence="8 9">DSM 3222</strain>
    </source>
</reference>
<organism evidence="8 9">
    <name type="scientific">Oxobacter pfennigii</name>
    <dbReference type="NCBI Taxonomy" id="36849"/>
    <lineage>
        <taxon>Bacteria</taxon>
        <taxon>Bacillati</taxon>
        <taxon>Bacillota</taxon>
        <taxon>Clostridia</taxon>
        <taxon>Eubacteriales</taxon>
        <taxon>Clostridiaceae</taxon>
        <taxon>Oxobacter</taxon>
    </lineage>
</organism>
<evidence type="ECO:0000256" key="7">
    <source>
        <dbReference type="SAM" id="Phobius"/>
    </source>
</evidence>
<dbReference type="EMBL" id="LKET01000021">
    <property type="protein sequence ID" value="KPU45418.1"/>
    <property type="molecule type" value="Genomic_DNA"/>
</dbReference>
<dbReference type="GO" id="GO:0005886">
    <property type="term" value="C:plasma membrane"/>
    <property type="evidence" value="ECO:0007669"/>
    <property type="project" value="UniProtKB-SubCell"/>
</dbReference>
<dbReference type="RefSeq" id="WP_054873769.1">
    <property type="nucleotide sequence ID" value="NZ_LKET01000021.1"/>
</dbReference>
<keyword evidence="5 7" id="KW-1133">Transmembrane helix</keyword>
<dbReference type="STRING" id="36849.OXPF_06510"/>
<dbReference type="PANTHER" id="PTHR34184">
    <property type="entry name" value="UPF0718 PROTEIN YCGR"/>
    <property type="match status" value="1"/>
</dbReference>